<evidence type="ECO:0000313" key="1">
    <source>
        <dbReference type="EMBL" id="KAL3535624.1"/>
    </source>
</evidence>
<dbReference type="Proteomes" id="UP001630127">
    <property type="component" value="Unassembled WGS sequence"/>
</dbReference>
<sequence length="110" mass="12365">MVYKSTTNHGKPASVCQHPIPPPTALFQPIPHHIQQLPFIPTLYLVLSTHIQPPSPLSPPHPHTLAEGERSIRAFQAKFIRILKSWIKTFHKDSIFGILEPVENPTILAN</sequence>
<gene>
    <name evidence="1" type="ORF">ACH5RR_004085</name>
</gene>
<name>A0ABD3AXC3_9GENT</name>
<protein>
    <submittedName>
        <fullName evidence="1">Uncharacterized protein</fullName>
    </submittedName>
</protein>
<reference evidence="1 2" key="1">
    <citation type="submission" date="2024-11" db="EMBL/GenBank/DDBJ databases">
        <title>A near-complete genome assembly of Cinchona calisaya.</title>
        <authorList>
            <person name="Lian D.C."/>
            <person name="Zhao X.W."/>
            <person name="Wei L."/>
        </authorList>
    </citation>
    <scope>NUCLEOTIDE SEQUENCE [LARGE SCALE GENOMIC DNA]</scope>
    <source>
        <tissue evidence="1">Nenye</tissue>
    </source>
</reference>
<comment type="caution">
    <text evidence="1">The sequence shown here is derived from an EMBL/GenBank/DDBJ whole genome shotgun (WGS) entry which is preliminary data.</text>
</comment>
<organism evidence="1 2">
    <name type="scientific">Cinchona calisaya</name>
    <dbReference type="NCBI Taxonomy" id="153742"/>
    <lineage>
        <taxon>Eukaryota</taxon>
        <taxon>Viridiplantae</taxon>
        <taxon>Streptophyta</taxon>
        <taxon>Embryophyta</taxon>
        <taxon>Tracheophyta</taxon>
        <taxon>Spermatophyta</taxon>
        <taxon>Magnoliopsida</taxon>
        <taxon>eudicotyledons</taxon>
        <taxon>Gunneridae</taxon>
        <taxon>Pentapetalae</taxon>
        <taxon>asterids</taxon>
        <taxon>lamiids</taxon>
        <taxon>Gentianales</taxon>
        <taxon>Rubiaceae</taxon>
        <taxon>Cinchonoideae</taxon>
        <taxon>Cinchoneae</taxon>
        <taxon>Cinchona</taxon>
    </lineage>
</organism>
<keyword evidence="2" id="KW-1185">Reference proteome</keyword>
<proteinExistence type="predicted"/>
<evidence type="ECO:0000313" key="2">
    <source>
        <dbReference type="Proteomes" id="UP001630127"/>
    </source>
</evidence>
<dbReference type="AlphaFoldDB" id="A0ABD3AXC3"/>
<dbReference type="EMBL" id="JBJUIK010000002">
    <property type="protein sequence ID" value="KAL3535624.1"/>
    <property type="molecule type" value="Genomic_DNA"/>
</dbReference>
<accession>A0ABD3AXC3</accession>